<dbReference type="EMBL" id="CQQC01000777">
    <property type="protein sequence ID" value="CNV40521.1"/>
    <property type="molecule type" value="Genomic_DNA"/>
</dbReference>
<accession>A0A655EYR5</accession>
<dbReference type="Proteomes" id="UP000039217">
    <property type="component" value="Unassembled WGS sequence"/>
</dbReference>
<reference evidence="1 2" key="1">
    <citation type="submission" date="2015-03" db="EMBL/GenBank/DDBJ databases">
        <authorList>
            <consortium name="Pathogen Informatics"/>
        </authorList>
    </citation>
    <scope>NUCLEOTIDE SEQUENCE [LARGE SCALE GENOMIC DNA]</scope>
    <source>
        <strain evidence="1 2">D00501624</strain>
    </source>
</reference>
<dbReference type="AlphaFoldDB" id="A0A655EYR5"/>
<evidence type="ECO:0000313" key="1">
    <source>
        <dbReference type="EMBL" id="CNV40521.1"/>
    </source>
</evidence>
<organism evidence="1 2">
    <name type="scientific">Mycobacterium tuberculosis</name>
    <dbReference type="NCBI Taxonomy" id="1773"/>
    <lineage>
        <taxon>Bacteria</taxon>
        <taxon>Bacillati</taxon>
        <taxon>Actinomycetota</taxon>
        <taxon>Actinomycetes</taxon>
        <taxon>Mycobacteriales</taxon>
        <taxon>Mycobacteriaceae</taxon>
        <taxon>Mycobacterium</taxon>
        <taxon>Mycobacterium tuberculosis complex</taxon>
    </lineage>
</organism>
<protein>
    <submittedName>
        <fullName evidence="1">Uncharacterized protein</fullName>
    </submittedName>
</protein>
<evidence type="ECO:0000313" key="2">
    <source>
        <dbReference type="Proteomes" id="UP000039217"/>
    </source>
</evidence>
<proteinExistence type="predicted"/>
<sequence length="303" mass="32720">MRGEHHVGSVGKGVNRLGEIARPGARIAHQGAAQGQQVVQVMRGVFGHAQRAEAREIEVHLRRGLGARGHLELDLHPVDGVGLPGLGDVDRRHDERNLTGRQCLPEAAADVPPETARQHGAVHVARTAHHRRAGVDVFLHGVRGEPLRRQHRHLSRVHVGLGGDAEHPTEMIDMAVGVDDRDHGAVGSAVGAIQVQRGGGHLGGHQRVDDDQPSVTLNEADIGDIESADLIDARHHLVEALFRGQLGLPPQAGMHRCRRGTVEKRVRVVVPHHATIGSLDHTRGQRGNESAIGVVEIRCVMQR</sequence>
<gene>
    <name evidence="1" type="ORF">ERS007661_02285</name>
</gene>
<name>A0A655EYR5_MYCTX</name>